<reference evidence="2" key="1">
    <citation type="submission" date="2023-02" db="EMBL/GenBank/DDBJ databases">
        <authorList>
            <person name="Palmer J.M."/>
        </authorList>
    </citation>
    <scope>NUCLEOTIDE SEQUENCE</scope>
    <source>
        <strain evidence="2">FW57</strain>
    </source>
</reference>
<dbReference type="EMBL" id="JAHCVI010000001">
    <property type="protein sequence ID" value="KAG7293536.1"/>
    <property type="molecule type" value="Genomic_DNA"/>
</dbReference>
<feature type="compositionally biased region" description="Low complexity" evidence="1">
    <location>
        <begin position="452"/>
        <end position="467"/>
    </location>
</feature>
<evidence type="ECO:0000313" key="2">
    <source>
        <dbReference type="EMBL" id="KAG7293536.1"/>
    </source>
</evidence>
<feature type="compositionally biased region" description="Basic and acidic residues" evidence="1">
    <location>
        <begin position="404"/>
        <end position="418"/>
    </location>
</feature>
<name>A0AAD4I3G4_9PEZI</name>
<proteinExistence type="predicted"/>
<evidence type="ECO:0008006" key="4">
    <source>
        <dbReference type="Google" id="ProtNLM"/>
    </source>
</evidence>
<evidence type="ECO:0000256" key="1">
    <source>
        <dbReference type="SAM" id="MobiDB-lite"/>
    </source>
</evidence>
<feature type="region of interest" description="Disordered" evidence="1">
    <location>
        <begin position="404"/>
        <end position="477"/>
    </location>
</feature>
<organism evidence="2 3">
    <name type="scientific">Staphylotrichum longicolle</name>
    <dbReference type="NCBI Taxonomy" id="669026"/>
    <lineage>
        <taxon>Eukaryota</taxon>
        <taxon>Fungi</taxon>
        <taxon>Dikarya</taxon>
        <taxon>Ascomycota</taxon>
        <taxon>Pezizomycotina</taxon>
        <taxon>Sordariomycetes</taxon>
        <taxon>Sordariomycetidae</taxon>
        <taxon>Sordariales</taxon>
        <taxon>Chaetomiaceae</taxon>
        <taxon>Staphylotrichum</taxon>
    </lineage>
</organism>
<accession>A0AAD4I3G4</accession>
<dbReference type="PANTHER" id="PTHR40788:SF1">
    <property type="entry name" value="IPA PROTEIN"/>
    <property type="match status" value="1"/>
</dbReference>
<evidence type="ECO:0000313" key="3">
    <source>
        <dbReference type="Proteomes" id="UP001197093"/>
    </source>
</evidence>
<comment type="caution">
    <text evidence="2">The sequence shown here is derived from an EMBL/GenBank/DDBJ whole genome shotgun (WGS) entry which is preliminary data.</text>
</comment>
<gene>
    <name evidence="2" type="ORF">NEMBOFW57_003588</name>
</gene>
<dbReference type="Proteomes" id="UP001197093">
    <property type="component" value="Unassembled WGS sequence"/>
</dbReference>
<keyword evidence="3" id="KW-1185">Reference proteome</keyword>
<dbReference type="AlphaFoldDB" id="A0AAD4I3G4"/>
<dbReference type="PANTHER" id="PTHR40788">
    <property type="entry name" value="CLR5 DOMAIN-CONTAINING PROTEIN-RELATED"/>
    <property type="match status" value="1"/>
</dbReference>
<protein>
    <recommendedName>
        <fullName evidence="4">Ipa protein</fullName>
    </recommendedName>
</protein>
<sequence length="559" mass="62159">MAASTSESALKEVHRDLARKYKRHEATIDTLWRSFDANQRSRCLKAGAADGVVLKHPLDESLGNVCKFIPECNLRDIAQSGPDFLLTLLKHRATTSLFDQYCSGDSVTVQPFHNCFTLFLDENHNGESYKINGAAEGLLDPLAPAIRAGLCVPHAVQGAAIWDYIYRLLALFEAQDADNDYQAIILQELSNVSHMEYDRAHALFRRSVQTGTGAKFFRRQPGSFDNVGNAVVSMKCNLGKLAKSDAHLHFIMRLCDPGTSAKQSIEWLKKLAEFNKSDPTAQDRLLERETDALSGLVLVVGFIQDLSTAISMPPLSRRKGQMFVSRSRDLEAELNDLKNQVDLLDYASQIDNLLEPGMAEGALRKLDQFVIDEVGTKMGFLYGDLVQDCLALLESQCRQAKTRMEQAKAREEQERRMDWIPIPVPPPQPRENALRSGDRKKRPAQPTPQPTTLPRLSPAATEPAAEEAPPPQTFKVSPSTAGVFSALFDKTQSRGSVNWVDFEGAMAELGFSVLPKFGSVYTFLPPKSMGTGSVTLHRPHKSRIEGYSLLIFARRLKRV</sequence>